<keyword evidence="1" id="KW-1133">Transmembrane helix</keyword>
<name>A0A249JY89_9ACTN</name>
<dbReference type="InterPro" id="IPR007354">
    <property type="entry name" value="CruF-like"/>
</dbReference>
<evidence type="ECO:0000256" key="1">
    <source>
        <dbReference type="SAM" id="Phobius"/>
    </source>
</evidence>
<feature type="transmembrane region" description="Helical" evidence="1">
    <location>
        <begin position="217"/>
        <end position="237"/>
    </location>
</feature>
<dbReference type="Pfam" id="PF04240">
    <property type="entry name" value="Caroten_synth"/>
    <property type="match status" value="1"/>
</dbReference>
<sequence>MSLRQFYPRKNLRRQVASWKLFILYATLLVAIGLQISYPLIDGEALRVVTIATVYWAAAAMFIHASLAYGFIYSLQFLFITFTYALVIEQIGSRSGWPFGSYEYSPTLGYQIYGVPLVVPFAWVMLAHPVLLAARKVTKNWVFLYGGFGMMAWDLFLDPQMVSAERWTWDFTGSHVPFQPEIPLSNAFGWLLTGMGLMAILNAVLRVDRRKVSTSTAVPDFFLMWTWFAGVVGNLFFFDRTGVAFIGGLVFGLFLLPYIFLLRFGPPANN</sequence>
<feature type="transmembrane region" description="Helical" evidence="1">
    <location>
        <begin position="187"/>
        <end position="205"/>
    </location>
</feature>
<keyword evidence="1" id="KW-0472">Membrane</keyword>
<evidence type="ECO:0000313" key="2">
    <source>
        <dbReference type="EMBL" id="ASY09479.1"/>
    </source>
</evidence>
<keyword evidence="3" id="KW-1185">Reference proteome</keyword>
<feature type="transmembrane region" description="Helical" evidence="1">
    <location>
        <begin position="141"/>
        <end position="157"/>
    </location>
</feature>
<dbReference type="RefSeq" id="WP_095680789.1">
    <property type="nucleotide sequence ID" value="NZ_CP016768.2"/>
</dbReference>
<keyword evidence="1" id="KW-0812">Transmembrane</keyword>
<dbReference type="Proteomes" id="UP000217153">
    <property type="component" value="Chromosome"/>
</dbReference>
<dbReference type="PANTHER" id="PTHR39419">
    <property type="entry name" value="SLL0814 PROTEIN"/>
    <property type="match status" value="1"/>
</dbReference>
<feature type="transmembrane region" description="Helical" evidence="1">
    <location>
        <begin position="112"/>
        <end position="134"/>
    </location>
</feature>
<organism evidence="2 3">
    <name type="scientific">Candidatus Nanopelagicus limnae</name>
    <dbReference type="NCBI Taxonomy" id="1884634"/>
    <lineage>
        <taxon>Bacteria</taxon>
        <taxon>Bacillati</taxon>
        <taxon>Actinomycetota</taxon>
        <taxon>Actinomycetes</taxon>
        <taxon>Candidatus Nanopelagicales</taxon>
        <taxon>Candidatus Nanopelagicaceae</taxon>
        <taxon>Candidatus Nanopelagicus</taxon>
    </lineage>
</organism>
<proteinExistence type="predicted"/>
<accession>A0A249JY89</accession>
<dbReference type="KEGG" id="abam:B1s21122_03905"/>
<reference evidence="3" key="1">
    <citation type="submission" date="2016-10" db="EMBL/GenBank/DDBJ databases">
        <title>High microdiversification within the ubiquitous acI lineage of Actinobacteria.</title>
        <authorList>
            <person name="Neuenschwander S.M."/>
            <person name="Salcher M."/>
            <person name="Ghai R."/>
            <person name="Pernthaler J."/>
        </authorList>
    </citation>
    <scope>NUCLEOTIDE SEQUENCE [LARGE SCALE GENOMIC DNA]</scope>
</reference>
<dbReference type="AlphaFoldDB" id="A0A249JY89"/>
<gene>
    <name evidence="2" type="ORF">B1s21122_03905</name>
</gene>
<feature type="transmembrane region" description="Helical" evidence="1">
    <location>
        <begin position="70"/>
        <end position="92"/>
    </location>
</feature>
<feature type="transmembrane region" description="Helical" evidence="1">
    <location>
        <begin position="243"/>
        <end position="264"/>
    </location>
</feature>
<dbReference type="PANTHER" id="PTHR39419:SF1">
    <property type="entry name" value="SLL0814 PROTEIN"/>
    <property type="match status" value="1"/>
</dbReference>
<protein>
    <submittedName>
        <fullName evidence="2">DUF422 domain-containing protein</fullName>
    </submittedName>
</protein>
<feature type="transmembrane region" description="Helical" evidence="1">
    <location>
        <begin position="21"/>
        <end position="39"/>
    </location>
</feature>
<evidence type="ECO:0000313" key="3">
    <source>
        <dbReference type="Proteomes" id="UP000217153"/>
    </source>
</evidence>
<dbReference type="EMBL" id="CP016768">
    <property type="protein sequence ID" value="ASY09479.1"/>
    <property type="molecule type" value="Genomic_DNA"/>
</dbReference>
<dbReference type="OrthoDB" id="9811293at2"/>
<feature type="transmembrane region" description="Helical" evidence="1">
    <location>
        <begin position="45"/>
        <end position="63"/>
    </location>
</feature>